<dbReference type="EMBL" id="JAGIOB010000001">
    <property type="protein sequence ID" value="MBP2418380.1"/>
    <property type="molecule type" value="Genomic_DNA"/>
</dbReference>
<feature type="region of interest" description="Disordered" evidence="1">
    <location>
        <begin position="1"/>
        <end position="27"/>
    </location>
</feature>
<name>A0ABS4ZCA3_9ACTN</name>
<organism evidence="2 3">
    <name type="scientific">Microlunatus capsulatus</name>
    <dbReference type="NCBI Taxonomy" id="99117"/>
    <lineage>
        <taxon>Bacteria</taxon>
        <taxon>Bacillati</taxon>
        <taxon>Actinomycetota</taxon>
        <taxon>Actinomycetes</taxon>
        <taxon>Propionibacteriales</taxon>
        <taxon>Propionibacteriaceae</taxon>
        <taxon>Microlunatus</taxon>
    </lineage>
</organism>
<accession>A0ABS4ZCA3</accession>
<sequence>MPVRRSASALGPSSAHPPERPVAGVEPVHVRTETVDGVETPAQLLRGDRLWLVRAAELLAGPGRRWRVAAAPGPGVAPVPLELALADGRWTLAEPSRAGAGEPAWA</sequence>
<evidence type="ECO:0000256" key="1">
    <source>
        <dbReference type="SAM" id="MobiDB-lite"/>
    </source>
</evidence>
<gene>
    <name evidence="2" type="ORF">JOF54_003302</name>
</gene>
<evidence type="ECO:0000313" key="3">
    <source>
        <dbReference type="Proteomes" id="UP000758168"/>
    </source>
</evidence>
<protein>
    <submittedName>
        <fullName evidence="2">Uncharacterized protein</fullName>
    </submittedName>
</protein>
<dbReference type="RefSeq" id="WP_210057835.1">
    <property type="nucleotide sequence ID" value="NZ_BAAAMH010000033.1"/>
</dbReference>
<evidence type="ECO:0000313" key="2">
    <source>
        <dbReference type="EMBL" id="MBP2418380.1"/>
    </source>
</evidence>
<reference evidence="2 3" key="1">
    <citation type="submission" date="2021-03" db="EMBL/GenBank/DDBJ databases">
        <title>Sequencing the genomes of 1000 actinobacteria strains.</title>
        <authorList>
            <person name="Klenk H.-P."/>
        </authorList>
    </citation>
    <scope>NUCLEOTIDE SEQUENCE [LARGE SCALE GENOMIC DNA]</scope>
    <source>
        <strain evidence="2 3">DSM 12936</strain>
    </source>
</reference>
<keyword evidence="3" id="KW-1185">Reference proteome</keyword>
<dbReference type="Proteomes" id="UP000758168">
    <property type="component" value="Unassembled WGS sequence"/>
</dbReference>
<comment type="caution">
    <text evidence="2">The sequence shown here is derived from an EMBL/GenBank/DDBJ whole genome shotgun (WGS) entry which is preliminary data.</text>
</comment>
<proteinExistence type="predicted"/>